<dbReference type="AlphaFoldDB" id="A0A1M6EDW9"/>
<proteinExistence type="predicted"/>
<gene>
    <name evidence="1" type="ORF">SAMN02745671_01847</name>
</gene>
<dbReference type="EMBL" id="FQYW01000015">
    <property type="protein sequence ID" value="SHI83682.1"/>
    <property type="molecule type" value="Genomic_DNA"/>
</dbReference>
<accession>A0A1M6EDW9</accession>
<feature type="non-terminal residue" evidence="1">
    <location>
        <position position="41"/>
    </location>
</feature>
<evidence type="ECO:0000313" key="2">
    <source>
        <dbReference type="Proteomes" id="UP000191240"/>
    </source>
</evidence>
<sequence length="41" mass="4460">MVVLVCDSTSQELLEQAEYVGAALVSLRQHGLCSLEKNIVL</sequence>
<name>A0A1M6EDW9_9FIRM</name>
<protein>
    <submittedName>
        <fullName evidence="1">Uncharacterized protein</fullName>
    </submittedName>
</protein>
<organism evidence="1 2">
    <name type="scientific">Anaerovibrio lipolyticus DSM 3074</name>
    <dbReference type="NCBI Taxonomy" id="1120997"/>
    <lineage>
        <taxon>Bacteria</taxon>
        <taxon>Bacillati</taxon>
        <taxon>Bacillota</taxon>
        <taxon>Negativicutes</taxon>
        <taxon>Selenomonadales</taxon>
        <taxon>Selenomonadaceae</taxon>
        <taxon>Anaerovibrio</taxon>
    </lineage>
</organism>
<evidence type="ECO:0000313" key="1">
    <source>
        <dbReference type="EMBL" id="SHI83682.1"/>
    </source>
</evidence>
<reference evidence="1 2" key="1">
    <citation type="submission" date="2016-11" db="EMBL/GenBank/DDBJ databases">
        <authorList>
            <person name="Jaros S."/>
            <person name="Januszkiewicz K."/>
            <person name="Wedrychowicz H."/>
        </authorList>
    </citation>
    <scope>NUCLEOTIDE SEQUENCE [LARGE SCALE GENOMIC DNA]</scope>
    <source>
        <strain evidence="1 2">DSM 3074</strain>
    </source>
</reference>
<dbReference type="Proteomes" id="UP000191240">
    <property type="component" value="Unassembled WGS sequence"/>
</dbReference>